<comment type="caution">
    <text evidence="1">The sequence shown here is derived from an EMBL/GenBank/DDBJ whole genome shotgun (WGS) entry which is preliminary data.</text>
</comment>
<reference evidence="1 2" key="1">
    <citation type="submission" date="2018-02" db="EMBL/GenBank/DDBJ databases">
        <title>Fusarium culmorum secondary metabolites in fungal-bacterial-plant interactions.</title>
        <authorList>
            <person name="Schmidt R."/>
        </authorList>
    </citation>
    <scope>NUCLEOTIDE SEQUENCE [LARGE SCALE GENOMIC DNA]</scope>
    <source>
        <strain evidence="1 2">PV</strain>
    </source>
</reference>
<dbReference type="EMBL" id="PVEM01000012">
    <property type="protein sequence ID" value="PTD04977.1"/>
    <property type="molecule type" value="Genomic_DNA"/>
</dbReference>
<accession>A0A2T4GN66</accession>
<dbReference type="OrthoDB" id="4537670at2759"/>
<gene>
    <name evidence="1" type="ORF">FCULG_00000115</name>
</gene>
<dbReference type="AlphaFoldDB" id="A0A2T4GN66"/>
<evidence type="ECO:0000313" key="1">
    <source>
        <dbReference type="EMBL" id="PTD04977.1"/>
    </source>
</evidence>
<sequence length="165" mass="18639">MSIPTKGDIISVPAYTPEAEVNALEISWYQSLRTRTARYYLVNAHSQSKGGVDVLMFIQDRYYKDANIGEFIGKLPGARQEGNSWVVEISDRFQYGQKNKNGEGRWVALHDKDNKPYQHRFMVVTIQGRLSEAAKNLAKSFGAGEIADQVMKLGNSFIGDYLHTF</sequence>
<dbReference type="OMA" id="SIPTKGD"/>
<dbReference type="Proteomes" id="UP000241587">
    <property type="component" value="Unassembled WGS sequence"/>
</dbReference>
<protein>
    <submittedName>
        <fullName evidence="1">Uncharacterized protein</fullName>
    </submittedName>
</protein>
<proteinExistence type="predicted"/>
<name>A0A2T4GN66_FUSCU</name>
<organism evidence="1 2">
    <name type="scientific">Fusarium culmorum</name>
    <dbReference type="NCBI Taxonomy" id="5516"/>
    <lineage>
        <taxon>Eukaryota</taxon>
        <taxon>Fungi</taxon>
        <taxon>Dikarya</taxon>
        <taxon>Ascomycota</taxon>
        <taxon>Pezizomycotina</taxon>
        <taxon>Sordariomycetes</taxon>
        <taxon>Hypocreomycetidae</taxon>
        <taxon>Hypocreales</taxon>
        <taxon>Nectriaceae</taxon>
        <taxon>Fusarium</taxon>
    </lineage>
</organism>
<keyword evidence="2" id="KW-1185">Reference proteome</keyword>
<evidence type="ECO:0000313" key="2">
    <source>
        <dbReference type="Proteomes" id="UP000241587"/>
    </source>
</evidence>